<dbReference type="InParanoid" id="H3A3C5"/>
<dbReference type="EMBL" id="AFYH01230830">
    <property type="status" value="NOT_ANNOTATED_CDS"/>
    <property type="molecule type" value="Genomic_DNA"/>
</dbReference>
<dbReference type="GO" id="GO:0005737">
    <property type="term" value="C:cytoplasm"/>
    <property type="evidence" value="ECO:0007669"/>
    <property type="project" value="TreeGrafter"/>
</dbReference>
<dbReference type="GeneTree" id="ENSGT00940000165395"/>
<sequence length="439" mass="51741">FEDLLNDMITEEQLLKERIEKSIQTCQEELKALCHELSLEPETFEDLTVLQLEKKLRLKVDMLTKEKNERFQELKQLQKQDEELCTWLCSTPYYIPTGCVPSRQQLEELKEHIKSLQEEKEQRAAVFIGYKEKINQYMKEIGHSPDNTFECDVVYEDEDAFLLTTENIKALKVLLKQVKLQLQMHVVKLDTKKHIAMLTVQRLVCNQRRLKAVRSPRIEVIIDDARWGVWGYFFFFFFSPLQSKTIYVCATIFKALTTLLKQLLKEVENLRDLDIGCCFKPNTSECLSLKFSKVKHFFFFYKENDTLASSLLEFKISFALFQKKTSNPNRFVNRGGSLLREEKERTRVQRLLPKLEEELKTSIQKWEAEQGGIFLVKGKRFMDCMTDQWDQYRIQKERVKYGKIMNKDSEGIRTPTKRPYGGPSTMVTPNKTRKKTTPS</sequence>
<feature type="coiled-coil region" evidence="1">
    <location>
        <begin position="60"/>
        <end position="126"/>
    </location>
</feature>
<dbReference type="eggNOG" id="KOG4302">
    <property type="taxonomic scope" value="Eukaryota"/>
</dbReference>
<dbReference type="PANTHER" id="PTHR19321:SF6">
    <property type="entry name" value="PROTEIN REGULATOR OF CYTOKINESIS 1"/>
    <property type="match status" value="1"/>
</dbReference>
<dbReference type="PANTHER" id="PTHR19321">
    <property type="entry name" value="PROTEIN REGULATOR OF CYTOKINESIS 1 PRC1-RELATED"/>
    <property type="match status" value="1"/>
</dbReference>
<dbReference type="GO" id="GO:0051256">
    <property type="term" value="P:mitotic spindle midzone assembly"/>
    <property type="evidence" value="ECO:0007669"/>
    <property type="project" value="TreeGrafter"/>
</dbReference>
<keyword evidence="1" id="KW-0175">Coiled coil</keyword>
<dbReference type="EMBL" id="AFYH01230832">
    <property type="status" value="NOT_ANNOTATED_CDS"/>
    <property type="molecule type" value="Genomic_DNA"/>
</dbReference>
<dbReference type="AlphaFoldDB" id="H3A3C5"/>
<feature type="coiled-coil region" evidence="1">
    <location>
        <begin position="9"/>
        <end position="36"/>
    </location>
</feature>
<keyword evidence="4" id="KW-1185">Reference proteome</keyword>
<evidence type="ECO:0000256" key="1">
    <source>
        <dbReference type="SAM" id="Coils"/>
    </source>
</evidence>
<dbReference type="Pfam" id="PF03999">
    <property type="entry name" value="MAP65_ASE1"/>
    <property type="match status" value="2"/>
</dbReference>
<name>H3A3C5_LATCH</name>
<dbReference type="HOGENOM" id="CLU_022964_1_0_1"/>
<evidence type="ECO:0000313" key="3">
    <source>
        <dbReference type="Ensembl" id="ENSLACP00000004146.1"/>
    </source>
</evidence>
<dbReference type="GO" id="GO:0008017">
    <property type="term" value="F:microtubule binding"/>
    <property type="evidence" value="ECO:0007669"/>
    <property type="project" value="InterPro"/>
</dbReference>
<dbReference type="EMBL" id="AFYH01230829">
    <property type="status" value="NOT_ANNOTATED_CDS"/>
    <property type="molecule type" value="Genomic_DNA"/>
</dbReference>
<dbReference type="Proteomes" id="UP000008672">
    <property type="component" value="Unassembled WGS sequence"/>
</dbReference>
<dbReference type="STRING" id="7897.ENSLACP00000004146"/>
<reference evidence="3" key="3">
    <citation type="submission" date="2025-09" db="UniProtKB">
        <authorList>
            <consortium name="Ensembl"/>
        </authorList>
    </citation>
    <scope>IDENTIFICATION</scope>
</reference>
<dbReference type="EMBL" id="AFYH01230831">
    <property type="status" value="NOT_ANNOTATED_CDS"/>
    <property type="molecule type" value="Genomic_DNA"/>
</dbReference>
<dbReference type="Gene3D" id="1.20.58.1520">
    <property type="match status" value="1"/>
</dbReference>
<organism evidence="3 4">
    <name type="scientific">Latimeria chalumnae</name>
    <name type="common">Coelacanth</name>
    <dbReference type="NCBI Taxonomy" id="7897"/>
    <lineage>
        <taxon>Eukaryota</taxon>
        <taxon>Metazoa</taxon>
        <taxon>Chordata</taxon>
        <taxon>Craniata</taxon>
        <taxon>Vertebrata</taxon>
        <taxon>Euteleostomi</taxon>
        <taxon>Coelacanthiformes</taxon>
        <taxon>Coelacanthidae</taxon>
        <taxon>Latimeria</taxon>
    </lineage>
</organism>
<dbReference type="OMA" id="KWISACD"/>
<feature type="region of interest" description="Disordered" evidence="2">
    <location>
        <begin position="407"/>
        <end position="439"/>
    </location>
</feature>
<dbReference type="GO" id="GO:1990023">
    <property type="term" value="C:mitotic spindle midzone"/>
    <property type="evidence" value="ECO:0007669"/>
    <property type="project" value="TreeGrafter"/>
</dbReference>
<evidence type="ECO:0000256" key="2">
    <source>
        <dbReference type="SAM" id="MobiDB-lite"/>
    </source>
</evidence>
<evidence type="ECO:0000313" key="4">
    <source>
        <dbReference type="Proteomes" id="UP000008672"/>
    </source>
</evidence>
<reference evidence="3" key="2">
    <citation type="submission" date="2025-08" db="UniProtKB">
        <authorList>
            <consortium name="Ensembl"/>
        </authorList>
    </citation>
    <scope>IDENTIFICATION</scope>
</reference>
<dbReference type="EMBL" id="AFYH01230828">
    <property type="status" value="NOT_ANNOTATED_CDS"/>
    <property type="molecule type" value="Genomic_DNA"/>
</dbReference>
<proteinExistence type="predicted"/>
<accession>H3A3C5</accession>
<dbReference type="InterPro" id="IPR007145">
    <property type="entry name" value="MAP65_Ase1_PRC1"/>
</dbReference>
<dbReference type="Ensembl" id="ENSLACT00000004182.1">
    <property type="protein sequence ID" value="ENSLACP00000004146.1"/>
    <property type="gene ID" value="ENSLACG00000003688.1"/>
</dbReference>
<protein>
    <submittedName>
        <fullName evidence="3">Uncharacterized protein</fullName>
    </submittedName>
</protein>
<reference evidence="4" key="1">
    <citation type="submission" date="2011-08" db="EMBL/GenBank/DDBJ databases">
        <title>The draft genome of Latimeria chalumnae.</title>
        <authorList>
            <person name="Di Palma F."/>
            <person name="Alfoldi J."/>
            <person name="Johnson J."/>
            <person name="Berlin A."/>
            <person name="Gnerre S."/>
            <person name="Jaffe D."/>
            <person name="MacCallum I."/>
            <person name="Young S."/>
            <person name="Walker B.J."/>
            <person name="Lander E."/>
            <person name="Lindblad-Toh K."/>
        </authorList>
    </citation>
    <scope>NUCLEOTIDE SEQUENCE [LARGE SCALE GENOMIC DNA]</scope>
    <source>
        <strain evidence="4">Wild caught</strain>
    </source>
</reference>